<accession>A0A9P7YQN5</accession>
<evidence type="ECO:0008006" key="4">
    <source>
        <dbReference type="Google" id="ProtNLM"/>
    </source>
</evidence>
<evidence type="ECO:0000313" key="3">
    <source>
        <dbReference type="Proteomes" id="UP000824998"/>
    </source>
</evidence>
<proteinExistence type="predicted"/>
<evidence type="ECO:0000256" key="1">
    <source>
        <dbReference type="SAM" id="SignalP"/>
    </source>
</evidence>
<comment type="caution">
    <text evidence="2">The sequence shown here is derived from an EMBL/GenBank/DDBJ whole genome shotgun (WGS) entry which is preliminary data.</text>
</comment>
<sequence>MSLFFAFCPLLHCRSCSLAAKGFPCMLDGVTSPRISFRLVLPMPVPWPAISLPSTPLPSGSCGTRLRRYREGIKYLGCTLDNYTNHPHQTDDASPPPPAAPR</sequence>
<dbReference type="AlphaFoldDB" id="A0A9P7YQN5"/>
<gene>
    <name evidence="2" type="ORF">BJ875DRAFT_114906</name>
</gene>
<protein>
    <recommendedName>
        <fullName evidence="4">Secreted protein</fullName>
    </recommendedName>
</protein>
<organism evidence="2 3">
    <name type="scientific">Amylocarpus encephaloides</name>
    <dbReference type="NCBI Taxonomy" id="45428"/>
    <lineage>
        <taxon>Eukaryota</taxon>
        <taxon>Fungi</taxon>
        <taxon>Dikarya</taxon>
        <taxon>Ascomycota</taxon>
        <taxon>Pezizomycotina</taxon>
        <taxon>Leotiomycetes</taxon>
        <taxon>Helotiales</taxon>
        <taxon>Helotiales incertae sedis</taxon>
        <taxon>Amylocarpus</taxon>
    </lineage>
</organism>
<dbReference type="Proteomes" id="UP000824998">
    <property type="component" value="Unassembled WGS sequence"/>
</dbReference>
<name>A0A9P7YQN5_9HELO</name>
<evidence type="ECO:0000313" key="2">
    <source>
        <dbReference type="EMBL" id="KAG9237892.1"/>
    </source>
</evidence>
<reference evidence="2" key="1">
    <citation type="journal article" date="2021" name="IMA Fungus">
        <title>Genomic characterization of three marine fungi, including Emericellopsis atlantica sp. nov. with signatures of a generalist lifestyle and marine biomass degradation.</title>
        <authorList>
            <person name="Hagestad O.C."/>
            <person name="Hou L."/>
            <person name="Andersen J.H."/>
            <person name="Hansen E.H."/>
            <person name="Altermark B."/>
            <person name="Li C."/>
            <person name="Kuhnert E."/>
            <person name="Cox R.J."/>
            <person name="Crous P.W."/>
            <person name="Spatafora J.W."/>
            <person name="Lail K."/>
            <person name="Amirebrahimi M."/>
            <person name="Lipzen A."/>
            <person name="Pangilinan J."/>
            <person name="Andreopoulos W."/>
            <person name="Hayes R.D."/>
            <person name="Ng V."/>
            <person name="Grigoriev I.V."/>
            <person name="Jackson S.A."/>
            <person name="Sutton T.D.S."/>
            <person name="Dobson A.D.W."/>
            <person name="Rama T."/>
        </authorList>
    </citation>
    <scope>NUCLEOTIDE SEQUENCE</scope>
    <source>
        <strain evidence="2">TRa018bII</strain>
    </source>
</reference>
<keyword evidence="3" id="KW-1185">Reference proteome</keyword>
<feature type="signal peptide" evidence="1">
    <location>
        <begin position="1"/>
        <end position="19"/>
    </location>
</feature>
<feature type="chain" id="PRO_5040259245" description="Secreted protein" evidence="1">
    <location>
        <begin position="20"/>
        <end position="102"/>
    </location>
</feature>
<keyword evidence="1" id="KW-0732">Signal</keyword>
<dbReference type="EMBL" id="MU251379">
    <property type="protein sequence ID" value="KAG9237892.1"/>
    <property type="molecule type" value="Genomic_DNA"/>
</dbReference>